<proteinExistence type="predicted"/>
<dbReference type="KEGG" id="samb:SAM23877_5181"/>
<accession>A0A0K2AZ94</accession>
<sequence>MPAGGEQSGLTQHTEVRGDGMTALTAAVEGASGTVAAADRAYGLPTDGTFGDEQLWHKIQGALRYEGRWYFHRSNAYDNGRPLQATAGGDGVPAGDAKTLQTSFGPEDLYLTHGMGDARAPRLWSLSEHAPSACGACEREAYSYPMSEVVSGFGS</sequence>
<dbReference type="EMBL" id="CP012382">
    <property type="protein sequence ID" value="AKZ58226.1"/>
    <property type="molecule type" value="Genomic_DNA"/>
</dbReference>
<dbReference type="AlphaFoldDB" id="A0A0K2AZ94"/>
<name>A0A0K2AZ94_STRA7</name>
<evidence type="ECO:0000313" key="1">
    <source>
        <dbReference type="EMBL" id="AKZ58226.1"/>
    </source>
</evidence>
<dbReference type="Proteomes" id="UP000061018">
    <property type="component" value="Chromosome"/>
</dbReference>
<protein>
    <submittedName>
        <fullName evidence="1">Uncharacterized protein</fullName>
    </submittedName>
</protein>
<organism evidence="1 2">
    <name type="scientific">Streptomyces ambofaciens (strain ATCC 23877 / 3486 / DSM 40053 / JCM 4204 / NBRC 12836 / NRRL B-2516)</name>
    <dbReference type="NCBI Taxonomy" id="278992"/>
    <lineage>
        <taxon>Bacteria</taxon>
        <taxon>Bacillati</taxon>
        <taxon>Actinomycetota</taxon>
        <taxon>Actinomycetes</taxon>
        <taxon>Kitasatosporales</taxon>
        <taxon>Streptomycetaceae</taxon>
        <taxon>Streptomyces</taxon>
    </lineage>
</organism>
<evidence type="ECO:0000313" key="2">
    <source>
        <dbReference type="Proteomes" id="UP000061018"/>
    </source>
</evidence>
<gene>
    <name evidence="1" type="ORF">SAM23877_5181</name>
</gene>
<reference evidence="2" key="1">
    <citation type="journal article" date="2015" name="J. Biotechnol.">
        <title>Complete genome sequence of Streptomyces ambofaciens ATCC 23877, the spiramycin producer.</title>
        <authorList>
            <person name="Thibessard A."/>
            <person name="Haas D."/>
            <person name="Gerbaud C."/>
            <person name="Aigle B."/>
            <person name="Lautru S."/>
            <person name="Pernodet J.L."/>
            <person name="Leblond P."/>
        </authorList>
    </citation>
    <scope>NUCLEOTIDE SEQUENCE [LARGE SCALE GENOMIC DNA]</scope>
    <source>
        <strain evidence="2">ATCC 23877 / 3486 / DSM 40053 / JCM 4204 / NBRC 12836 / NRRL B-2516</strain>
    </source>
</reference>